<feature type="active site" evidence="4">
    <location>
        <position position="422"/>
    </location>
</feature>
<sequence>MSGILVAGTSSDAGKSLVVTALCRAAWRRGIDVVPYKAQNMSNNSMVCPDGSEIGRAQYLQASAARVTPESAMNPVLLKPGTDRRSFIVLRGTPGGVLEAGQYATGRRHLAEAAWAAYDELSAAHDMVICEGAGSPAEINLRAGDYTNMGLAREKSLPVVLVGDIDRGGVLASLFGTWALLDDADRSLLAGYVINKFRGDESVLAPGLEEITRRTGMPSFGVLPWVPEVWLDGEDALEVGRWRHDGNSVSTDDLRVAVVRLPRISNATDVDAMAAEAGVDVQVTTNPNTCELADVLVLPGSRSTVRDLEWLRSTGIAEVVARRARQGRTVLGICGGYQMLTRLILDPEGQESPTERTEGLGLLPVEVAFGADKTLAIPSGSWRGIEVGGYEIHHGRMDVDLSAGEPFLDGVRVGSVWGTMWHGAFECDDFRRAWLAEAAEHAGSAWRPVEGAIGYGQRREQMIDVLADAVEEHLGLDRLFSLAGGS</sequence>
<evidence type="ECO:0000259" key="6">
    <source>
        <dbReference type="Pfam" id="PF07685"/>
    </source>
</evidence>
<dbReference type="RefSeq" id="WP_117188818.1">
    <property type="nucleotide sequence ID" value="NZ_JAQDJS010000009.1"/>
</dbReference>
<evidence type="ECO:0000256" key="2">
    <source>
        <dbReference type="ARBA" id="ARBA00022573"/>
    </source>
</evidence>
<organism evidence="7 8">
    <name type="scientific">Cutibacterium avidum</name>
    <dbReference type="NCBI Taxonomy" id="33010"/>
    <lineage>
        <taxon>Bacteria</taxon>
        <taxon>Bacillati</taxon>
        <taxon>Actinomycetota</taxon>
        <taxon>Actinomycetes</taxon>
        <taxon>Propionibacteriales</taxon>
        <taxon>Propionibacteriaceae</taxon>
        <taxon>Cutibacterium</taxon>
    </lineage>
</organism>
<feature type="active site" description="Nucleophile" evidence="4">
    <location>
        <position position="334"/>
    </location>
</feature>
<dbReference type="Proteomes" id="UP000259211">
    <property type="component" value="Unassembled WGS sequence"/>
</dbReference>
<gene>
    <name evidence="4" type="primary">cobQ</name>
    <name evidence="7" type="ORF">CHT91_03730</name>
</gene>
<dbReference type="InterPro" id="IPR047045">
    <property type="entry name" value="CobQ_N"/>
</dbReference>
<comment type="caution">
    <text evidence="7">The sequence shown here is derived from an EMBL/GenBank/DDBJ whole genome shotgun (WGS) entry which is preliminary data.</text>
</comment>
<dbReference type="InterPro" id="IPR004459">
    <property type="entry name" value="CobQ_synth"/>
</dbReference>
<dbReference type="InterPro" id="IPR033949">
    <property type="entry name" value="CobQ_GATase1"/>
</dbReference>
<dbReference type="PANTHER" id="PTHR21343:SF1">
    <property type="entry name" value="COBYRIC ACID SYNTHASE"/>
    <property type="match status" value="1"/>
</dbReference>
<dbReference type="Pfam" id="PF07685">
    <property type="entry name" value="GATase_3"/>
    <property type="match status" value="1"/>
</dbReference>
<comment type="function">
    <text evidence="4">Catalyzes amidations at positions B, D, E, and G on adenosylcobyrinic A,C-diamide. NH(2) groups are provided by glutamine, and one molecule of ATP is hydrogenolyzed for each amidation.</text>
</comment>
<dbReference type="GO" id="GO:0015420">
    <property type="term" value="F:ABC-type vitamin B12 transporter activity"/>
    <property type="evidence" value="ECO:0007669"/>
    <property type="project" value="UniProtKB-UniRule"/>
</dbReference>
<dbReference type="SUPFAM" id="SSF52317">
    <property type="entry name" value="Class I glutamine amidotransferase-like"/>
    <property type="match status" value="1"/>
</dbReference>
<proteinExistence type="inferred from homology"/>
<dbReference type="HAMAP" id="MF_00028">
    <property type="entry name" value="CobQ"/>
    <property type="match status" value="1"/>
</dbReference>
<dbReference type="SUPFAM" id="SSF52540">
    <property type="entry name" value="P-loop containing nucleoside triphosphate hydrolases"/>
    <property type="match status" value="1"/>
</dbReference>
<dbReference type="NCBIfam" id="TIGR00313">
    <property type="entry name" value="cobQ"/>
    <property type="match status" value="1"/>
</dbReference>
<comment type="pathway">
    <text evidence="1 4">Cofactor biosynthesis; adenosylcobalamin biosynthesis.</text>
</comment>
<dbReference type="NCBIfam" id="NF001989">
    <property type="entry name" value="PRK00784.1"/>
    <property type="match status" value="1"/>
</dbReference>
<dbReference type="EMBL" id="NOWI01000003">
    <property type="protein sequence ID" value="RFT45926.1"/>
    <property type="molecule type" value="Genomic_DNA"/>
</dbReference>
<dbReference type="Gene3D" id="3.40.50.300">
    <property type="entry name" value="P-loop containing nucleotide triphosphate hydrolases"/>
    <property type="match status" value="1"/>
</dbReference>
<dbReference type="PANTHER" id="PTHR21343">
    <property type="entry name" value="DETHIOBIOTIN SYNTHETASE"/>
    <property type="match status" value="1"/>
</dbReference>
<dbReference type="CDD" id="cd01750">
    <property type="entry name" value="GATase1_CobQ"/>
    <property type="match status" value="1"/>
</dbReference>
<dbReference type="GO" id="GO:0003824">
    <property type="term" value="F:catalytic activity"/>
    <property type="evidence" value="ECO:0007669"/>
    <property type="project" value="InterPro"/>
</dbReference>
<dbReference type="InterPro" id="IPR029062">
    <property type="entry name" value="Class_I_gatase-like"/>
</dbReference>
<dbReference type="UniPathway" id="UPA00148"/>
<dbReference type="InterPro" id="IPR011698">
    <property type="entry name" value="GATase_3"/>
</dbReference>
<dbReference type="Gene3D" id="3.40.50.880">
    <property type="match status" value="1"/>
</dbReference>
<dbReference type="PROSITE" id="PS51274">
    <property type="entry name" value="GATASE_COBBQ"/>
    <property type="match status" value="1"/>
</dbReference>
<evidence type="ECO:0000313" key="8">
    <source>
        <dbReference type="Proteomes" id="UP000259211"/>
    </source>
</evidence>
<dbReference type="InterPro" id="IPR002586">
    <property type="entry name" value="CobQ/CobB/MinD/ParA_Nub-bd_dom"/>
</dbReference>
<evidence type="ECO:0000259" key="5">
    <source>
        <dbReference type="Pfam" id="PF01656"/>
    </source>
</evidence>
<accession>A0A3E2DKJ1</accession>
<dbReference type="Pfam" id="PF01656">
    <property type="entry name" value="CbiA"/>
    <property type="match status" value="1"/>
</dbReference>
<reference evidence="7 8" key="1">
    <citation type="submission" date="2017-07" db="EMBL/GenBank/DDBJ databases">
        <authorList>
            <person name="Sun Z.S."/>
            <person name="Albrecht U."/>
            <person name="Echele G."/>
            <person name="Lee C.C."/>
        </authorList>
    </citation>
    <scope>NUCLEOTIDE SEQUENCE [LARGE SCALE GENOMIC DNA]</scope>
    <source>
        <strain evidence="7 8">P16-029</strain>
    </source>
</reference>
<evidence type="ECO:0000256" key="4">
    <source>
        <dbReference type="HAMAP-Rule" id="MF_00028"/>
    </source>
</evidence>
<evidence type="ECO:0000256" key="3">
    <source>
        <dbReference type="ARBA" id="ARBA00022962"/>
    </source>
</evidence>
<dbReference type="GO" id="GO:0009236">
    <property type="term" value="P:cobalamin biosynthetic process"/>
    <property type="evidence" value="ECO:0007669"/>
    <property type="project" value="UniProtKB-UniRule"/>
</dbReference>
<dbReference type="InterPro" id="IPR027417">
    <property type="entry name" value="P-loop_NTPase"/>
</dbReference>
<dbReference type="AlphaFoldDB" id="A0A3E2DKJ1"/>
<comment type="similarity">
    <text evidence="4">Belongs to the CobB/CobQ family. CobQ subfamily.</text>
</comment>
<evidence type="ECO:0000313" key="7">
    <source>
        <dbReference type="EMBL" id="RFT45926.1"/>
    </source>
</evidence>
<keyword evidence="3 4" id="KW-0315">Glutamine amidotransferase</keyword>
<keyword evidence="2 4" id="KW-0169">Cobalamin biosynthesis</keyword>
<name>A0A3E2DKJ1_9ACTN</name>
<protein>
    <recommendedName>
        <fullName evidence="4">Cobyric acid synthase</fullName>
    </recommendedName>
</protein>
<feature type="domain" description="CobB/CobQ-like glutamine amidotransferase" evidence="6">
    <location>
        <begin position="255"/>
        <end position="428"/>
    </location>
</feature>
<dbReference type="CDD" id="cd05389">
    <property type="entry name" value="CobQ_N"/>
    <property type="match status" value="1"/>
</dbReference>
<feature type="domain" description="CobQ/CobB/MinD/ParA nucleotide binding" evidence="5">
    <location>
        <begin position="4"/>
        <end position="230"/>
    </location>
</feature>
<evidence type="ECO:0000256" key="1">
    <source>
        <dbReference type="ARBA" id="ARBA00004953"/>
    </source>
</evidence>